<feature type="region of interest" description="Disordered" evidence="1">
    <location>
        <begin position="564"/>
        <end position="602"/>
    </location>
</feature>
<dbReference type="InterPro" id="IPR025641">
    <property type="entry name" value="DUF4340"/>
</dbReference>
<dbReference type="OrthoDB" id="241105at2"/>
<reference key="1">
    <citation type="submission" date="2010-11" db="EMBL/GenBank/DDBJ databases">
        <title>The complete sequence of chromosome of Isophaera pallida ATCC 43644.</title>
        <authorList>
            <consortium name="US DOE Joint Genome Institute (JGI-PGF)"/>
            <person name="Lucas S."/>
            <person name="Copeland A."/>
            <person name="Lapidus A."/>
            <person name="Bruce D."/>
            <person name="Goodwin L."/>
            <person name="Pitluck S."/>
            <person name="Kyrpides N."/>
            <person name="Mavromatis K."/>
            <person name="Pagani I."/>
            <person name="Ivanova N."/>
            <person name="Saunders E."/>
            <person name="Brettin T."/>
            <person name="Detter J.C."/>
            <person name="Han C."/>
            <person name="Tapia R."/>
            <person name="Land M."/>
            <person name="Hauser L."/>
            <person name="Markowitz V."/>
            <person name="Cheng J.-F."/>
            <person name="Hugenholtz P."/>
            <person name="Woyke T."/>
            <person name="Wu D."/>
            <person name="Eisen J.A."/>
        </authorList>
    </citation>
    <scope>NUCLEOTIDE SEQUENCE</scope>
    <source>
        <strain>ATCC 43644</strain>
    </source>
</reference>
<feature type="compositionally biased region" description="Polar residues" evidence="1">
    <location>
        <begin position="433"/>
        <end position="448"/>
    </location>
</feature>
<feature type="region of interest" description="Disordered" evidence="1">
    <location>
        <begin position="133"/>
        <end position="153"/>
    </location>
</feature>
<organism evidence="3 4">
    <name type="scientific">Isosphaera pallida (strain ATCC 43644 / DSM 9630 / IS1B)</name>
    <dbReference type="NCBI Taxonomy" id="575540"/>
    <lineage>
        <taxon>Bacteria</taxon>
        <taxon>Pseudomonadati</taxon>
        <taxon>Planctomycetota</taxon>
        <taxon>Planctomycetia</taxon>
        <taxon>Isosphaerales</taxon>
        <taxon>Isosphaeraceae</taxon>
        <taxon>Isosphaera</taxon>
    </lineage>
</organism>
<feature type="region of interest" description="Disordered" evidence="1">
    <location>
        <begin position="491"/>
        <end position="532"/>
    </location>
</feature>
<feature type="compositionally biased region" description="Low complexity" evidence="1">
    <location>
        <begin position="568"/>
        <end position="587"/>
    </location>
</feature>
<evidence type="ECO:0000313" key="4">
    <source>
        <dbReference type="Proteomes" id="UP000008631"/>
    </source>
</evidence>
<accession>E8QZC1</accession>
<evidence type="ECO:0000313" key="3">
    <source>
        <dbReference type="EMBL" id="ADV64250.1"/>
    </source>
</evidence>
<dbReference type="KEGG" id="ipa:Isop_3694"/>
<dbReference type="InParanoid" id="E8QZC1"/>
<feature type="domain" description="DUF4340" evidence="2">
    <location>
        <begin position="79"/>
        <end position="313"/>
    </location>
</feature>
<sequence>MNELQRTLVYVVVALALLATAAYVRMPPTIRLDVAADEGQPFFPEFTDPLAAGALEVVEYNPREAKIQRFRVVNTNGVWTIPTHSNYPADARDRLAKTAGAVIGLTKDQFITNDPRDFPKLGLLAPDDPEASSIAAASKGKDKDGEDEVEGDPRGKLITISKADGGPVLASFIIGKPVPNREGFRYVRLPDSKSAYAVRVEADISTKFSDWIETNLLQLDTSRVVKLEFNRNHFDETRTRFIENGQPVIDLRRGMIPGEVFQLTRLNPGDPWQLSGLEIPQGRELDTAKTNTILSALSDVKIVGVRTKPANLKQALDASDKTGSLFVPIASIDEAFLSQLAAIGRMSQGRPAPGEEPADESQGREPTGFMICYKAEGPNRNQAIPFGVLPTQSSVRIGTSEGVVYNLFFGEPLFAQGTELEAGGADDRVAPVSTENQGENAEANSAGSKSDADAGRFLFVSVEFDESLLPPPPPPPAIEPDLEQVVFEDPFQTDELPRHPIRDQRRAAEDAAKQREKDLQEQRRQQIEAGRKRVEQLGKRFANWYYVTRGDSFKQIAVAPTDLLKAPSESGSDSQSGSSVPGSSSNSDFGLDDVPAPNAPGQ</sequence>
<reference evidence="3 4" key="2">
    <citation type="journal article" date="2011" name="Stand. Genomic Sci.">
        <title>Complete genome sequence of Isosphaera pallida type strain (IS1B).</title>
        <authorList>
            <consortium name="US DOE Joint Genome Institute (JGI-PGF)"/>
            <person name="Goker M."/>
            <person name="Cleland D."/>
            <person name="Saunders E."/>
            <person name="Lapidus A."/>
            <person name="Nolan M."/>
            <person name="Lucas S."/>
            <person name="Hammon N."/>
            <person name="Deshpande S."/>
            <person name="Cheng J.F."/>
            <person name="Tapia R."/>
            <person name="Han C."/>
            <person name="Goodwin L."/>
            <person name="Pitluck S."/>
            <person name="Liolios K."/>
            <person name="Pagani I."/>
            <person name="Ivanova N."/>
            <person name="Mavromatis K."/>
            <person name="Pati A."/>
            <person name="Chen A."/>
            <person name="Palaniappan K."/>
            <person name="Land M."/>
            <person name="Hauser L."/>
            <person name="Chang Y.J."/>
            <person name="Jeffries C.D."/>
            <person name="Detter J.C."/>
            <person name="Beck B."/>
            <person name="Woyke T."/>
            <person name="Bristow J."/>
            <person name="Eisen J.A."/>
            <person name="Markowitz V."/>
            <person name="Hugenholtz P."/>
            <person name="Kyrpides N.C."/>
            <person name="Klenk H.P."/>
        </authorList>
    </citation>
    <scope>NUCLEOTIDE SEQUENCE [LARGE SCALE GENOMIC DNA]</scope>
    <source>
        <strain evidence="4">ATCC 43644 / DSM 9630 / IS1B</strain>
    </source>
</reference>
<dbReference type="EMBL" id="CP002353">
    <property type="protein sequence ID" value="ADV64250.1"/>
    <property type="molecule type" value="Genomic_DNA"/>
</dbReference>
<evidence type="ECO:0000256" key="1">
    <source>
        <dbReference type="SAM" id="MobiDB-lite"/>
    </source>
</evidence>
<protein>
    <recommendedName>
        <fullName evidence="2">DUF4340 domain-containing protein</fullName>
    </recommendedName>
</protein>
<keyword evidence="4" id="KW-1185">Reference proteome</keyword>
<evidence type="ECO:0000259" key="2">
    <source>
        <dbReference type="Pfam" id="PF14238"/>
    </source>
</evidence>
<dbReference type="AlphaFoldDB" id="E8QZC1"/>
<dbReference type="RefSeq" id="WP_013566538.1">
    <property type="nucleotide sequence ID" value="NC_014962.1"/>
</dbReference>
<feature type="region of interest" description="Disordered" evidence="1">
    <location>
        <begin position="429"/>
        <end position="450"/>
    </location>
</feature>
<proteinExistence type="predicted"/>
<name>E8QZC1_ISOPI</name>
<dbReference type="eggNOG" id="COG3266">
    <property type="taxonomic scope" value="Bacteria"/>
</dbReference>
<dbReference type="Pfam" id="PF14238">
    <property type="entry name" value="DUF4340"/>
    <property type="match status" value="1"/>
</dbReference>
<dbReference type="HOGENOM" id="CLU_035408_0_0_0"/>
<dbReference type="STRING" id="575540.Isop_3694"/>
<gene>
    <name evidence="3" type="ordered locus">Isop_3694</name>
</gene>
<feature type="compositionally biased region" description="Basic and acidic residues" evidence="1">
    <location>
        <begin position="495"/>
        <end position="532"/>
    </location>
</feature>
<dbReference type="Proteomes" id="UP000008631">
    <property type="component" value="Chromosome"/>
</dbReference>